<evidence type="ECO:0000256" key="3">
    <source>
        <dbReference type="ARBA" id="ARBA00022833"/>
    </source>
</evidence>
<dbReference type="InterPro" id="IPR006788">
    <property type="entry name" value="Myrip/Melanophilin"/>
</dbReference>
<dbReference type="InterPro" id="IPR051745">
    <property type="entry name" value="Intracell_Transport_Effector"/>
</dbReference>
<reference evidence="7 8" key="1">
    <citation type="journal article" date="2022" name="Gigascience">
        <title>A chromosome-level genome assembly and annotation of the desert horned lizard, Phrynosoma platyrhinos, provides insight into chromosomal rearrangements among reptiles.</title>
        <authorList>
            <person name="Koochekian N."/>
            <person name="Ascanio A."/>
            <person name="Farleigh K."/>
            <person name="Card D.C."/>
            <person name="Schield D.R."/>
            <person name="Castoe T.A."/>
            <person name="Jezkova T."/>
        </authorList>
    </citation>
    <scope>NUCLEOTIDE SEQUENCE [LARGE SCALE GENOMIC DNA]</scope>
    <source>
        <strain evidence="7">NK-2021</strain>
    </source>
</reference>
<keyword evidence="3" id="KW-0862">Zinc</keyword>
<feature type="region of interest" description="Disordered" evidence="5">
    <location>
        <begin position="498"/>
        <end position="517"/>
    </location>
</feature>
<accession>A0ABQ7SWQ2</accession>
<keyword evidence="4" id="KW-0175">Coiled coil</keyword>
<feature type="domain" description="RabBD" evidence="6">
    <location>
        <begin position="10"/>
        <end position="130"/>
    </location>
</feature>
<dbReference type="InterPro" id="IPR013083">
    <property type="entry name" value="Znf_RING/FYVE/PHD"/>
</dbReference>
<feature type="compositionally biased region" description="Polar residues" evidence="5">
    <location>
        <begin position="326"/>
        <end position="335"/>
    </location>
</feature>
<protein>
    <recommendedName>
        <fullName evidence="6">RabBD domain-containing protein</fullName>
    </recommendedName>
</protein>
<feature type="region of interest" description="Disordered" evidence="5">
    <location>
        <begin position="234"/>
        <end position="266"/>
    </location>
</feature>
<proteinExistence type="predicted"/>
<organism evidence="7 8">
    <name type="scientific">Phrynosoma platyrhinos</name>
    <name type="common">Desert horned lizard</name>
    <dbReference type="NCBI Taxonomy" id="52577"/>
    <lineage>
        <taxon>Eukaryota</taxon>
        <taxon>Metazoa</taxon>
        <taxon>Chordata</taxon>
        <taxon>Craniata</taxon>
        <taxon>Vertebrata</taxon>
        <taxon>Euteleostomi</taxon>
        <taxon>Lepidosauria</taxon>
        <taxon>Squamata</taxon>
        <taxon>Bifurcata</taxon>
        <taxon>Unidentata</taxon>
        <taxon>Episquamata</taxon>
        <taxon>Toxicofera</taxon>
        <taxon>Iguania</taxon>
        <taxon>Phrynosomatidae</taxon>
        <taxon>Phrynosomatinae</taxon>
        <taxon>Phrynosoma</taxon>
    </lineage>
</organism>
<evidence type="ECO:0000259" key="6">
    <source>
        <dbReference type="PROSITE" id="PS50916"/>
    </source>
</evidence>
<sequence>VFCFLKMGRKLDLSKLTDEEAKHVWEVVQRDFNLRKKEEERLEELKGKIEKESTKRELLSDQSHLNETHCIHCLQPFKFLVNSKRQCLDCHLYTCKNCSRYNKKEQGWVCDPCRLSRIVKTGSLEWYYEHVRSRFKRFGSAKVMRSLYGRMAHGGQNMNPSLLDMGKGLGLHDRVYSLPDINSGYQRYQREEDSEDDETNDVIDGAEAERYARMRKTKRLLSVHPFDFEMDSEYSAQSRRQSLQLSPGPGNEGLQTFEEYPGAEEEASRKESMIAEADLAAMFHHILQEQGQQTSPPEQEFTTEVRLTVNSHTKNLERTPKAGITWNEQQPSQYSADMDTSDEDVKGAQKSFVYPPHHTKRRSRASSQENINHSGNQVDNRLDTFLTMWHSSWEQMLELNKRMSAIERMLNRLEEKILVHSEEPSDPSIEEKELKRKLEQLASNISDKGGSSDEEEERKKKEEAKQLMSSSSDDLPTDAKKIYIPSGKAYGLVKKLNEPEDHNHQSATTDSELSELEDKVASAVAQVQHTESEVSDIETRIAALSAAGLTVKPVEKCKKKSSTQVFTLQPPRNAYSSLEDQSSDSPVTASSDDFKAIRDSLSTWSSNKSSRLKKHMRDNGETGVFTLVMQI</sequence>
<feature type="non-terminal residue" evidence="7">
    <location>
        <position position="1"/>
    </location>
</feature>
<dbReference type="PANTHER" id="PTHR14555:SF1">
    <property type="entry name" value="MELANOPHILIN"/>
    <property type="match status" value="1"/>
</dbReference>
<dbReference type="Gene3D" id="3.30.40.10">
    <property type="entry name" value="Zinc/RING finger domain, C3HC4 (zinc finger)"/>
    <property type="match status" value="1"/>
</dbReference>
<feature type="compositionally biased region" description="Polar residues" evidence="5">
    <location>
        <begin position="365"/>
        <end position="377"/>
    </location>
</feature>
<feature type="region of interest" description="Disordered" evidence="5">
    <location>
        <begin position="324"/>
        <end position="377"/>
    </location>
</feature>
<evidence type="ECO:0000256" key="1">
    <source>
        <dbReference type="ARBA" id="ARBA00022723"/>
    </source>
</evidence>
<feature type="region of interest" description="Disordered" evidence="5">
    <location>
        <begin position="442"/>
        <end position="479"/>
    </location>
</feature>
<comment type="caution">
    <text evidence="7">The sequence shown here is derived from an EMBL/GenBank/DDBJ whole genome shotgun (WGS) entry which is preliminary data.</text>
</comment>
<feature type="compositionally biased region" description="Polar residues" evidence="5">
    <location>
        <begin position="574"/>
        <end position="591"/>
    </location>
</feature>
<dbReference type="InterPro" id="IPR037442">
    <property type="entry name" value="Melanophilin_FYVE-rel_dom"/>
</dbReference>
<keyword evidence="8" id="KW-1185">Reference proteome</keyword>
<dbReference type="Proteomes" id="UP000826234">
    <property type="component" value="Unassembled WGS sequence"/>
</dbReference>
<evidence type="ECO:0000256" key="2">
    <source>
        <dbReference type="ARBA" id="ARBA00022771"/>
    </source>
</evidence>
<dbReference type="InterPro" id="IPR010911">
    <property type="entry name" value="Rab_BD"/>
</dbReference>
<dbReference type="SUPFAM" id="SSF57903">
    <property type="entry name" value="FYVE/PHD zinc finger"/>
    <property type="match status" value="1"/>
</dbReference>
<keyword evidence="2" id="KW-0863">Zinc-finger</keyword>
<dbReference type="PANTHER" id="PTHR14555">
    <property type="entry name" value="MYELIN-ASSOCIATED OLIGODENDROCYTIC BASIC PROTEIN MOBP -RELATED"/>
    <property type="match status" value="1"/>
</dbReference>
<dbReference type="InterPro" id="IPR011011">
    <property type="entry name" value="Znf_FYVE_PHD"/>
</dbReference>
<evidence type="ECO:0000256" key="5">
    <source>
        <dbReference type="SAM" id="MobiDB-lite"/>
    </source>
</evidence>
<evidence type="ECO:0000313" key="8">
    <source>
        <dbReference type="Proteomes" id="UP000826234"/>
    </source>
</evidence>
<feature type="region of interest" description="Disordered" evidence="5">
    <location>
        <begin position="571"/>
        <end position="592"/>
    </location>
</feature>
<feature type="coiled-coil region" evidence="4">
    <location>
        <begin position="35"/>
        <end position="62"/>
    </location>
</feature>
<gene>
    <name evidence="7" type="ORF">JD844_023359</name>
</gene>
<name>A0ABQ7SWQ2_PHRPL</name>
<feature type="coiled-coil region" evidence="4">
    <location>
        <begin position="396"/>
        <end position="423"/>
    </location>
</feature>
<feature type="compositionally biased region" description="Low complexity" evidence="5">
    <location>
        <begin position="237"/>
        <end position="246"/>
    </location>
</feature>
<dbReference type="InterPro" id="IPR041282">
    <property type="entry name" value="FYVE_2"/>
</dbReference>
<evidence type="ECO:0000256" key="4">
    <source>
        <dbReference type="SAM" id="Coils"/>
    </source>
</evidence>
<dbReference type="EMBL" id="JAIPUX010003289">
    <property type="protein sequence ID" value="KAH0621741.1"/>
    <property type="molecule type" value="Genomic_DNA"/>
</dbReference>
<dbReference type="CDD" id="cd15752">
    <property type="entry name" value="FYVE_SlaC2-a"/>
    <property type="match status" value="1"/>
</dbReference>
<keyword evidence="1" id="KW-0479">Metal-binding</keyword>
<dbReference type="Pfam" id="PF02318">
    <property type="entry name" value="FYVE_2"/>
    <property type="match status" value="1"/>
</dbReference>
<dbReference type="PROSITE" id="PS50916">
    <property type="entry name" value="RABBD"/>
    <property type="match status" value="1"/>
</dbReference>
<dbReference type="Pfam" id="PF04698">
    <property type="entry name" value="Rab_eff_C"/>
    <property type="match status" value="1"/>
</dbReference>
<evidence type="ECO:0000313" key="7">
    <source>
        <dbReference type="EMBL" id="KAH0621741.1"/>
    </source>
</evidence>